<gene>
    <name evidence="1" type="ORF">ABSH63_00780</name>
</gene>
<keyword evidence="2" id="KW-1185">Reference proteome</keyword>
<evidence type="ECO:0000313" key="1">
    <source>
        <dbReference type="EMBL" id="MES0872549.1"/>
    </source>
</evidence>
<comment type="caution">
    <text evidence="1">The sequence shown here is derived from an EMBL/GenBank/DDBJ whole genome shotgun (WGS) entry which is preliminary data.</text>
</comment>
<protein>
    <submittedName>
        <fullName evidence="1">Uncharacterized protein</fullName>
    </submittedName>
</protein>
<dbReference type="Proteomes" id="UP001465331">
    <property type="component" value="Unassembled WGS sequence"/>
</dbReference>
<evidence type="ECO:0000313" key="2">
    <source>
        <dbReference type="Proteomes" id="UP001465331"/>
    </source>
</evidence>
<name>A0ABV2A615_9GAMM</name>
<reference evidence="1 2" key="1">
    <citation type="submission" date="2024-06" db="EMBL/GenBank/DDBJ databases">
        <authorList>
            <person name="Li Z."/>
            <person name="Jiang Y."/>
        </authorList>
    </citation>
    <scope>NUCLEOTIDE SEQUENCE [LARGE SCALE GENOMIC DNA]</scope>
    <source>
        <strain evidence="1 2">HSW-8</strain>
    </source>
</reference>
<dbReference type="RefSeq" id="WP_352886487.1">
    <property type="nucleotide sequence ID" value="NZ_JBEPIJ010000001.1"/>
</dbReference>
<proteinExistence type="predicted"/>
<sequence>MRAFQICIALLATGLLVACDDDDDRAPRSQSSTQRLIVIASQTDETAEPFPVNDGAFVFDDTAENTEPVPITR</sequence>
<organism evidence="1 2">
    <name type="scientific">Sinimarinibacterium thermocellulolyticum</name>
    <dbReference type="NCBI Taxonomy" id="3170016"/>
    <lineage>
        <taxon>Bacteria</taxon>
        <taxon>Pseudomonadati</taxon>
        <taxon>Pseudomonadota</taxon>
        <taxon>Gammaproteobacteria</taxon>
        <taxon>Nevskiales</taxon>
        <taxon>Nevskiaceae</taxon>
        <taxon>Sinimarinibacterium</taxon>
    </lineage>
</organism>
<dbReference type="PROSITE" id="PS51257">
    <property type="entry name" value="PROKAR_LIPOPROTEIN"/>
    <property type="match status" value="1"/>
</dbReference>
<dbReference type="EMBL" id="JBEPIJ010000001">
    <property type="protein sequence ID" value="MES0872549.1"/>
    <property type="molecule type" value="Genomic_DNA"/>
</dbReference>
<accession>A0ABV2A615</accession>